<reference evidence="1 2" key="2">
    <citation type="submission" date="2018-11" db="EMBL/GenBank/DDBJ databases">
        <authorList>
            <consortium name="Pathogen Informatics"/>
        </authorList>
    </citation>
    <scope>NUCLEOTIDE SEQUENCE [LARGE SCALE GENOMIC DNA]</scope>
    <source>
        <strain evidence="1 2">MHpl1</strain>
    </source>
</reference>
<name>A0A0N4VX11_HAEPC</name>
<evidence type="ECO:0000313" key="3">
    <source>
        <dbReference type="WBParaSite" id="HPLM_0000183101-mRNA-1"/>
    </source>
</evidence>
<dbReference type="OMA" id="EICIVIR"/>
<protein>
    <submittedName>
        <fullName evidence="3">Recep_L_domain domain-containing protein</fullName>
    </submittedName>
</protein>
<keyword evidence="2" id="KW-1185">Reference proteome</keyword>
<dbReference type="AlphaFoldDB" id="A0A0N4VX11"/>
<dbReference type="OrthoDB" id="5819656at2759"/>
<gene>
    <name evidence="1" type="ORF">HPLM_LOCUS1829</name>
</gene>
<proteinExistence type="predicted"/>
<evidence type="ECO:0000313" key="2">
    <source>
        <dbReference type="Proteomes" id="UP000268014"/>
    </source>
</evidence>
<dbReference type="EMBL" id="UZAF01002814">
    <property type="protein sequence ID" value="VDO11538.1"/>
    <property type="molecule type" value="Genomic_DNA"/>
</dbReference>
<evidence type="ECO:0000313" key="1">
    <source>
        <dbReference type="EMBL" id="VDO11538.1"/>
    </source>
</evidence>
<dbReference type="Proteomes" id="UP000268014">
    <property type="component" value="Unassembled WGS sequence"/>
</dbReference>
<reference evidence="3" key="1">
    <citation type="submission" date="2017-02" db="UniProtKB">
        <authorList>
            <consortium name="WormBaseParasite"/>
        </authorList>
    </citation>
    <scope>IDENTIFICATION</scope>
</reference>
<dbReference type="WBParaSite" id="HPLM_0000183101-mRNA-1">
    <property type="protein sequence ID" value="HPLM_0000183101-mRNA-1"/>
    <property type="gene ID" value="HPLM_0000183101"/>
</dbReference>
<organism evidence="3">
    <name type="scientific">Haemonchus placei</name>
    <name type="common">Barber's pole worm</name>
    <dbReference type="NCBI Taxonomy" id="6290"/>
    <lineage>
        <taxon>Eukaryota</taxon>
        <taxon>Metazoa</taxon>
        <taxon>Ecdysozoa</taxon>
        <taxon>Nematoda</taxon>
        <taxon>Chromadorea</taxon>
        <taxon>Rhabditida</taxon>
        <taxon>Rhabditina</taxon>
        <taxon>Rhabditomorpha</taxon>
        <taxon>Strongyloidea</taxon>
        <taxon>Trichostrongylidae</taxon>
        <taxon>Haemonchus</taxon>
    </lineage>
</organism>
<sequence length="105" mass="11758">MLVIDSRVVTEAQLNALCSRAVYMEICINVFQSPIQQISCPHLRVLKPCMPNKLALRVVNNNALTNIVLSDSLRLSKSIEVRGNQLLSAESRRKLKLICPACIIR</sequence>
<dbReference type="STRING" id="6290.A0A0N4VX11"/>
<accession>A0A0N4VX11</accession>